<dbReference type="RefSeq" id="XP_033685365.1">
    <property type="nucleotide sequence ID" value="XM_033833265.1"/>
</dbReference>
<dbReference type="AlphaFoldDB" id="A0A6A6IIX6"/>
<keyword evidence="2" id="KW-1185">Reference proteome</keyword>
<dbReference type="OrthoDB" id="3762892at2759"/>
<organism evidence="1 2">
    <name type="scientific">Trematosphaeria pertusa</name>
    <dbReference type="NCBI Taxonomy" id="390896"/>
    <lineage>
        <taxon>Eukaryota</taxon>
        <taxon>Fungi</taxon>
        <taxon>Dikarya</taxon>
        <taxon>Ascomycota</taxon>
        <taxon>Pezizomycotina</taxon>
        <taxon>Dothideomycetes</taxon>
        <taxon>Pleosporomycetidae</taxon>
        <taxon>Pleosporales</taxon>
        <taxon>Massarineae</taxon>
        <taxon>Trematosphaeriaceae</taxon>
        <taxon>Trematosphaeria</taxon>
    </lineage>
</organism>
<name>A0A6A6IIX6_9PLEO</name>
<dbReference type="EMBL" id="ML987194">
    <property type="protein sequence ID" value="KAF2250361.1"/>
    <property type="molecule type" value="Genomic_DNA"/>
</dbReference>
<proteinExistence type="predicted"/>
<dbReference type="GeneID" id="54586595"/>
<gene>
    <name evidence="1" type="ORF">BU26DRAFT_564217</name>
</gene>
<dbReference type="Proteomes" id="UP000800094">
    <property type="component" value="Unassembled WGS sequence"/>
</dbReference>
<evidence type="ECO:0000313" key="2">
    <source>
        <dbReference type="Proteomes" id="UP000800094"/>
    </source>
</evidence>
<accession>A0A6A6IIX6</accession>
<dbReference type="SUPFAM" id="SSF48403">
    <property type="entry name" value="Ankyrin repeat"/>
    <property type="match status" value="1"/>
</dbReference>
<evidence type="ECO:0000313" key="1">
    <source>
        <dbReference type="EMBL" id="KAF2250361.1"/>
    </source>
</evidence>
<dbReference type="Gene3D" id="1.25.40.20">
    <property type="entry name" value="Ankyrin repeat-containing domain"/>
    <property type="match status" value="1"/>
</dbReference>
<dbReference type="InterPro" id="IPR036770">
    <property type="entry name" value="Ankyrin_rpt-contain_sf"/>
</dbReference>
<protein>
    <submittedName>
        <fullName evidence="1">Uncharacterized protein</fullName>
    </submittedName>
</protein>
<sequence length="476" mass="55030">MRIPLEILRIILTYAARQDRSRAARTTIFKLRLVSRTFDEEILSLYFSNKRLKDAPRLVTTNTWSSLPWEISRKFLYFRIRWSHLEPSLFAYLFLPVLERQEKGLGIAEDDSIRRNLLLREWLELPLHDKKMAYVVAHKDARFECLVDGFYAERENAREDGTSYAREEWREMQIEEDQKFGLMCLAIIKTNEQDLIRILQSPRVVIDRLSLCFGSTLLTYAIKRGSIPILKLILRHGHLSSRPDLDDLFRAALSRDDATERIDLLVEHFMTVIAPMTQQECGNIIDTFFTKRRNAEYDIIVDRLVHWLGDLPSSPSKPRLLHRAFNSGIRSGRIPVVTRLVPFINVNARYGSGSLLPIQTALLADKEYPDLLRLLITLGADVNPEPEERGTWPEPPIFIAALRGYVKSVEILLEAGADPRSKFGQLPLLHLAESGGTFREIEELLERFGWDREDLEDKDGKEIDYAKGSTELRRQA</sequence>
<dbReference type="SMART" id="SM00248">
    <property type="entry name" value="ANK"/>
    <property type="match status" value="3"/>
</dbReference>
<reference evidence="1" key="1">
    <citation type="journal article" date="2020" name="Stud. Mycol.">
        <title>101 Dothideomycetes genomes: a test case for predicting lifestyles and emergence of pathogens.</title>
        <authorList>
            <person name="Haridas S."/>
            <person name="Albert R."/>
            <person name="Binder M."/>
            <person name="Bloem J."/>
            <person name="Labutti K."/>
            <person name="Salamov A."/>
            <person name="Andreopoulos B."/>
            <person name="Baker S."/>
            <person name="Barry K."/>
            <person name="Bills G."/>
            <person name="Bluhm B."/>
            <person name="Cannon C."/>
            <person name="Castanera R."/>
            <person name="Culley D."/>
            <person name="Daum C."/>
            <person name="Ezra D."/>
            <person name="Gonzalez J."/>
            <person name="Henrissat B."/>
            <person name="Kuo A."/>
            <person name="Liang C."/>
            <person name="Lipzen A."/>
            <person name="Lutzoni F."/>
            <person name="Magnuson J."/>
            <person name="Mondo S."/>
            <person name="Nolan M."/>
            <person name="Ohm R."/>
            <person name="Pangilinan J."/>
            <person name="Park H.-J."/>
            <person name="Ramirez L."/>
            <person name="Alfaro M."/>
            <person name="Sun H."/>
            <person name="Tritt A."/>
            <person name="Yoshinaga Y."/>
            <person name="Zwiers L.-H."/>
            <person name="Turgeon B."/>
            <person name="Goodwin S."/>
            <person name="Spatafora J."/>
            <person name="Crous P."/>
            <person name="Grigoriev I."/>
        </authorList>
    </citation>
    <scope>NUCLEOTIDE SEQUENCE</scope>
    <source>
        <strain evidence="1">CBS 122368</strain>
    </source>
</reference>
<dbReference type="InterPro" id="IPR002110">
    <property type="entry name" value="Ankyrin_rpt"/>
</dbReference>